<name>A0PAC9_IPOTF</name>
<sequence>MDNNLKFEHSNYKLGELEQQVGEHFDFFESVGRVFLSVHSYFLTLLKHTNPLSSSMWECFPGHWVLLDHKVKTRLENSFPEISKRFLQSCKNENGHELRI</sequence>
<accession>A0PAC9</accession>
<evidence type="ECO:0000313" key="1">
    <source>
        <dbReference type="EMBL" id="BAF37792.1"/>
    </source>
</evidence>
<dbReference type="EMBL" id="AB263748">
    <property type="protein sequence ID" value="BAF37792.1"/>
    <property type="molecule type" value="Genomic_DNA"/>
</dbReference>
<protein>
    <submittedName>
        <fullName evidence="1">Uncharacterized protein</fullName>
    </submittedName>
</protein>
<reference evidence="1" key="1">
    <citation type="journal article" date="2007" name="Sex. Plant Reprod.">
        <title>Physical size of the S locus region defined by genetic recombination and genome sequencing in Ipomoea trifida, Convolvulaceae.</title>
        <authorList>
            <person name="Rahman M.H."/>
            <person name="Tsuchiya T."/>
            <person name="Suwabe K."/>
            <person name="Kohori J."/>
            <person name="Tomita R.N."/>
            <person name="Kagaya Y."/>
            <person name="Kobayashi I."/>
            <person name="Kakeda K."/>
            <person name="Kowyama Y."/>
        </authorList>
    </citation>
    <scope>NUCLEOTIDE SEQUENCE</scope>
</reference>
<dbReference type="AlphaFoldDB" id="A0PAC9"/>
<proteinExistence type="predicted"/>
<organism evidence="1">
    <name type="scientific">Ipomoea trifida</name>
    <name type="common">Morning glory</name>
    <dbReference type="NCBI Taxonomy" id="35884"/>
    <lineage>
        <taxon>Eukaryota</taxon>
        <taxon>Viridiplantae</taxon>
        <taxon>Streptophyta</taxon>
        <taxon>Embryophyta</taxon>
        <taxon>Tracheophyta</taxon>
        <taxon>Spermatophyta</taxon>
        <taxon>Magnoliopsida</taxon>
        <taxon>eudicotyledons</taxon>
        <taxon>Gunneridae</taxon>
        <taxon>Pentapetalae</taxon>
        <taxon>asterids</taxon>
        <taxon>lamiids</taxon>
        <taxon>Solanales</taxon>
        <taxon>Convolvulaceae</taxon>
        <taxon>Ipomoeeae</taxon>
        <taxon>Ipomoea</taxon>
    </lineage>
</organism>